<accession>A0A285TP46</accession>
<dbReference type="FunFam" id="3.20.20.450:FF:000001">
    <property type="entry name" value="Cyclic di-GMP phosphodiesterase yahA"/>
    <property type="match status" value="1"/>
</dbReference>
<reference evidence="11" key="1">
    <citation type="submission" date="2017-08" db="EMBL/GenBank/DDBJ databases">
        <authorList>
            <person name="Varghese N."/>
            <person name="Submissions S."/>
        </authorList>
    </citation>
    <scope>NUCLEOTIDE SEQUENCE [LARGE SCALE GENOMIC DNA]</scope>
    <source>
        <strain evidence="11">JC22</strain>
    </source>
</reference>
<dbReference type="SMART" id="SM00052">
    <property type="entry name" value="EAL"/>
    <property type="match status" value="1"/>
</dbReference>
<evidence type="ECO:0000256" key="4">
    <source>
        <dbReference type="ARBA" id="ARBA00023163"/>
    </source>
</evidence>
<dbReference type="InterPro" id="IPR043128">
    <property type="entry name" value="Rev_trsase/Diguanyl_cyclase"/>
</dbReference>
<evidence type="ECO:0000313" key="10">
    <source>
        <dbReference type="EMBL" id="SOC22654.1"/>
    </source>
</evidence>
<dbReference type="InterPro" id="IPR029787">
    <property type="entry name" value="Nucleotide_cyclase"/>
</dbReference>
<dbReference type="PRINTS" id="PR00038">
    <property type="entry name" value="HTHLUXR"/>
</dbReference>
<dbReference type="SUPFAM" id="SSF55073">
    <property type="entry name" value="Nucleotide cyclase"/>
    <property type="match status" value="1"/>
</dbReference>
<dbReference type="InterPro" id="IPR001633">
    <property type="entry name" value="EAL_dom"/>
</dbReference>
<dbReference type="Pfam" id="PF00990">
    <property type="entry name" value="GGDEF"/>
    <property type="match status" value="1"/>
</dbReference>
<dbReference type="Gene3D" id="1.10.10.10">
    <property type="entry name" value="Winged helix-like DNA-binding domain superfamily/Winged helix DNA-binding domain"/>
    <property type="match status" value="1"/>
</dbReference>
<dbReference type="InterPro" id="IPR052155">
    <property type="entry name" value="Biofilm_reg_signaling"/>
</dbReference>
<evidence type="ECO:0000259" key="8">
    <source>
        <dbReference type="PROSITE" id="PS50883"/>
    </source>
</evidence>
<feature type="domain" description="Response regulatory" evidence="7">
    <location>
        <begin position="8"/>
        <end position="125"/>
    </location>
</feature>
<feature type="domain" description="GGDEF" evidence="9">
    <location>
        <begin position="182"/>
        <end position="314"/>
    </location>
</feature>
<dbReference type="Pfam" id="PF00196">
    <property type="entry name" value="GerE"/>
    <property type="match status" value="1"/>
</dbReference>
<dbReference type="InterPro" id="IPR036388">
    <property type="entry name" value="WH-like_DNA-bd_sf"/>
</dbReference>
<dbReference type="PROSITE" id="PS50883">
    <property type="entry name" value="EAL"/>
    <property type="match status" value="1"/>
</dbReference>
<dbReference type="PROSITE" id="PS00622">
    <property type="entry name" value="HTH_LUXR_1"/>
    <property type="match status" value="1"/>
</dbReference>
<dbReference type="InterPro" id="IPR011006">
    <property type="entry name" value="CheY-like_superfamily"/>
</dbReference>
<dbReference type="PANTHER" id="PTHR44757:SF2">
    <property type="entry name" value="BIOFILM ARCHITECTURE MAINTENANCE PROTEIN MBAA"/>
    <property type="match status" value="1"/>
</dbReference>
<dbReference type="PANTHER" id="PTHR44757">
    <property type="entry name" value="DIGUANYLATE CYCLASE DGCP"/>
    <property type="match status" value="1"/>
</dbReference>
<dbReference type="SUPFAM" id="SSF141868">
    <property type="entry name" value="EAL domain-like"/>
    <property type="match status" value="1"/>
</dbReference>
<dbReference type="Pfam" id="PF00072">
    <property type="entry name" value="Response_reg"/>
    <property type="match status" value="1"/>
</dbReference>
<dbReference type="InterPro" id="IPR035919">
    <property type="entry name" value="EAL_sf"/>
</dbReference>
<keyword evidence="1" id="KW-0902">Two-component regulatory system</keyword>
<keyword evidence="4" id="KW-0804">Transcription</keyword>
<gene>
    <name evidence="10" type="ORF">SAMN05880501_11469</name>
</gene>
<dbReference type="SUPFAM" id="SSF46894">
    <property type="entry name" value="C-terminal effector domain of the bipartite response regulators"/>
    <property type="match status" value="1"/>
</dbReference>
<dbReference type="Gene3D" id="3.20.20.450">
    <property type="entry name" value="EAL domain"/>
    <property type="match status" value="1"/>
</dbReference>
<dbReference type="Gene3D" id="3.40.50.2300">
    <property type="match status" value="1"/>
</dbReference>
<dbReference type="CDD" id="cd06170">
    <property type="entry name" value="LuxR_C_like"/>
    <property type="match status" value="1"/>
</dbReference>
<keyword evidence="2" id="KW-0805">Transcription regulation</keyword>
<dbReference type="SMART" id="SM00267">
    <property type="entry name" value="GGDEF"/>
    <property type="match status" value="1"/>
</dbReference>
<dbReference type="EMBL" id="OBMQ01000014">
    <property type="protein sequence ID" value="SOC22654.1"/>
    <property type="molecule type" value="Genomic_DNA"/>
</dbReference>
<dbReference type="SMART" id="SM00421">
    <property type="entry name" value="HTH_LUXR"/>
    <property type="match status" value="1"/>
</dbReference>
<dbReference type="GO" id="GO:0003677">
    <property type="term" value="F:DNA binding"/>
    <property type="evidence" value="ECO:0007669"/>
    <property type="project" value="UniProtKB-KW"/>
</dbReference>
<proteinExistence type="predicted"/>
<dbReference type="Proteomes" id="UP000219636">
    <property type="component" value="Unassembled WGS sequence"/>
</dbReference>
<dbReference type="InterPro" id="IPR016032">
    <property type="entry name" value="Sig_transdc_resp-reg_C-effctor"/>
</dbReference>
<dbReference type="CDD" id="cd01948">
    <property type="entry name" value="EAL"/>
    <property type="match status" value="1"/>
</dbReference>
<dbReference type="PROSITE" id="PS50043">
    <property type="entry name" value="HTH_LUXR_2"/>
    <property type="match status" value="1"/>
</dbReference>
<evidence type="ECO:0000256" key="5">
    <source>
        <dbReference type="PROSITE-ProRule" id="PRU00169"/>
    </source>
</evidence>
<name>A0A285TP46_9BACL</name>
<dbReference type="OrthoDB" id="2624050at2"/>
<dbReference type="SUPFAM" id="SSF52172">
    <property type="entry name" value="CheY-like"/>
    <property type="match status" value="1"/>
</dbReference>
<dbReference type="GO" id="GO:0006355">
    <property type="term" value="P:regulation of DNA-templated transcription"/>
    <property type="evidence" value="ECO:0007669"/>
    <property type="project" value="InterPro"/>
</dbReference>
<evidence type="ECO:0000313" key="11">
    <source>
        <dbReference type="Proteomes" id="UP000219636"/>
    </source>
</evidence>
<protein>
    <submittedName>
        <fullName evidence="10">Diguanylate cyclase (GGDEF)-like protein</fullName>
    </submittedName>
</protein>
<evidence type="ECO:0000256" key="3">
    <source>
        <dbReference type="ARBA" id="ARBA00023125"/>
    </source>
</evidence>
<dbReference type="RefSeq" id="WP_097074805.1">
    <property type="nucleotide sequence ID" value="NZ_OBMQ01000014.1"/>
</dbReference>
<dbReference type="AlphaFoldDB" id="A0A285TP46"/>
<keyword evidence="11" id="KW-1185">Reference proteome</keyword>
<organism evidence="10 11">
    <name type="scientific">Ureibacillus xyleni</name>
    <dbReference type="NCBI Taxonomy" id="614648"/>
    <lineage>
        <taxon>Bacteria</taxon>
        <taxon>Bacillati</taxon>
        <taxon>Bacillota</taxon>
        <taxon>Bacilli</taxon>
        <taxon>Bacillales</taxon>
        <taxon>Caryophanaceae</taxon>
        <taxon>Ureibacillus</taxon>
    </lineage>
</organism>
<dbReference type="Pfam" id="PF00563">
    <property type="entry name" value="EAL"/>
    <property type="match status" value="1"/>
</dbReference>
<dbReference type="GO" id="GO:0000160">
    <property type="term" value="P:phosphorelay signal transduction system"/>
    <property type="evidence" value="ECO:0007669"/>
    <property type="project" value="UniProtKB-KW"/>
</dbReference>
<feature type="modified residue" description="4-aspartylphosphate" evidence="5">
    <location>
        <position position="57"/>
    </location>
</feature>
<dbReference type="InterPro" id="IPR000792">
    <property type="entry name" value="Tscrpt_reg_LuxR_C"/>
</dbReference>
<evidence type="ECO:0000259" key="6">
    <source>
        <dbReference type="PROSITE" id="PS50043"/>
    </source>
</evidence>
<dbReference type="InterPro" id="IPR001789">
    <property type="entry name" value="Sig_transdc_resp-reg_receiver"/>
</dbReference>
<dbReference type="PROSITE" id="PS50887">
    <property type="entry name" value="GGDEF"/>
    <property type="match status" value="1"/>
</dbReference>
<evidence type="ECO:0000256" key="2">
    <source>
        <dbReference type="ARBA" id="ARBA00023015"/>
    </source>
</evidence>
<dbReference type="PROSITE" id="PS50110">
    <property type="entry name" value="RESPONSE_REGULATORY"/>
    <property type="match status" value="1"/>
</dbReference>
<evidence type="ECO:0000259" key="7">
    <source>
        <dbReference type="PROSITE" id="PS50110"/>
    </source>
</evidence>
<keyword evidence="5" id="KW-0597">Phosphoprotein</keyword>
<feature type="domain" description="EAL" evidence="8">
    <location>
        <begin position="323"/>
        <end position="578"/>
    </location>
</feature>
<evidence type="ECO:0000259" key="9">
    <source>
        <dbReference type="PROSITE" id="PS50887"/>
    </source>
</evidence>
<evidence type="ECO:0000256" key="1">
    <source>
        <dbReference type="ARBA" id="ARBA00023012"/>
    </source>
</evidence>
<dbReference type="Gene3D" id="3.30.70.270">
    <property type="match status" value="1"/>
</dbReference>
<dbReference type="CDD" id="cd01949">
    <property type="entry name" value="GGDEF"/>
    <property type="match status" value="1"/>
</dbReference>
<sequence length="688" mass="79242">MNQIDQINILLVDDRPENLLALEAIIEQEDYNLVKAYSGEEALKYLLKYDFAVILLDVQMPGMDGFSTAKIIKAREKTKNIPILFITANNLDSEQIFMGYSVGAIDYILKPFDPLILKSKVARFVEQYILRQKLIAQTKELEEKNNVIQYMAYHDGLTELPNRRMLNEQIIQKINKSKYVNEPLGVMYLDLDRFKYVNDSLGHLMGDKLLQLVAKRLQSTLREEDFVARIGGDEFVILLTNSDRDECLMVAQNILEAFKQPFYLDTYEFYITTCIGLAVFPYDGEDSISILKNADAALYRAKEQGKNKYKVFHSGMNIESYRTFLLQSDLRKAIERDELSLVFQPKINVQTGKVSSVEALVRWKHPKWGMIPPNEFIPLAEEIGVIMDIDKWVLHNACKQIAQWKNNELSSIRIAVNFSAQHFIQQNLVTEVKEQLEMTNIDPTLLEIEITETALLGNEDFIITTLRKLKELNIHVSLDDFGTGYSSLNYLRVFPFDTVKIDKAFIQELTQQGEKSHAIVESIIYLANKLAINVVAEGVETIEQLNILKELYCNEYQGYHFCRPLPPAELFEFLEKYEKIRVVSPTKSENLYENVIEMPKENLKLNHDIVKTAIQQVKTSYSLSTREVDVFSLIVDGLSNKEISEKLYISEHTVKNHITNIFSKLNVSDRVQAIALVYETCIQKEEVQ</sequence>
<dbReference type="InterPro" id="IPR000160">
    <property type="entry name" value="GGDEF_dom"/>
</dbReference>
<dbReference type="FunFam" id="3.30.70.270:FF:000001">
    <property type="entry name" value="Diguanylate cyclase domain protein"/>
    <property type="match status" value="1"/>
</dbReference>
<keyword evidence="3" id="KW-0238">DNA-binding</keyword>
<dbReference type="NCBIfam" id="TIGR00254">
    <property type="entry name" value="GGDEF"/>
    <property type="match status" value="1"/>
</dbReference>
<feature type="domain" description="HTH luxR-type" evidence="6">
    <location>
        <begin position="616"/>
        <end position="681"/>
    </location>
</feature>
<dbReference type="SMART" id="SM00448">
    <property type="entry name" value="REC"/>
    <property type="match status" value="1"/>
</dbReference>